<dbReference type="InterPro" id="IPR020103">
    <property type="entry name" value="PsdUridine_synth_cat_dom_sf"/>
</dbReference>
<dbReference type="OrthoDB" id="1550679at2"/>
<dbReference type="InterPro" id="IPR042214">
    <property type="entry name" value="TruD_catalytic"/>
</dbReference>
<dbReference type="GO" id="GO:0003723">
    <property type="term" value="F:RNA binding"/>
    <property type="evidence" value="ECO:0007669"/>
    <property type="project" value="InterPro"/>
</dbReference>
<protein>
    <submittedName>
        <fullName evidence="1">tRNA pseudouridine synthase D TruD</fullName>
    </submittedName>
</protein>
<keyword evidence="1" id="KW-0614">Plasmid</keyword>
<geneLocation type="plasmid" evidence="1 2">
    <name>Cy782202</name>
</geneLocation>
<proteinExistence type="predicted"/>
<dbReference type="GO" id="GO:0140098">
    <property type="term" value="F:catalytic activity, acting on RNA"/>
    <property type="evidence" value="ECO:0007669"/>
    <property type="project" value="UniProtKB-ARBA"/>
</dbReference>
<organism evidence="1 2">
    <name type="scientific">Gloeothece verrucosa (strain PCC 7822)</name>
    <name type="common">Cyanothece sp. (strain PCC 7822)</name>
    <dbReference type="NCBI Taxonomy" id="497965"/>
    <lineage>
        <taxon>Bacteria</taxon>
        <taxon>Bacillati</taxon>
        <taxon>Cyanobacteriota</taxon>
        <taxon>Cyanophyceae</taxon>
        <taxon>Oscillatoriophycideae</taxon>
        <taxon>Chroococcales</taxon>
        <taxon>Aphanothecaceae</taxon>
        <taxon>Gloeothece</taxon>
        <taxon>Gloeothece verrucosa</taxon>
    </lineage>
</organism>
<accession>E0UMY8</accession>
<evidence type="ECO:0000313" key="1">
    <source>
        <dbReference type="EMBL" id="ADN18318.1"/>
    </source>
</evidence>
<keyword evidence="2" id="KW-1185">Reference proteome</keyword>
<dbReference type="HOGENOM" id="CLU_803899_0_0_3"/>
<dbReference type="GO" id="GO:0006396">
    <property type="term" value="P:RNA processing"/>
    <property type="evidence" value="ECO:0007669"/>
    <property type="project" value="UniProtKB-ARBA"/>
</dbReference>
<dbReference type="AlphaFoldDB" id="E0UMY8"/>
<dbReference type="Pfam" id="PF01142">
    <property type="entry name" value="TruD"/>
    <property type="match status" value="1"/>
</dbReference>
<evidence type="ECO:0000313" key="2">
    <source>
        <dbReference type="Proteomes" id="UP000008206"/>
    </source>
</evidence>
<dbReference type="Gene3D" id="3.30.2350.20">
    <property type="entry name" value="TruD, catalytic domain"/>
    <property type="match status" value="2"/>
</dbReference>
<dbReference type="RefSeq" id="WP_013335060.1">
    <property type="nucleotide sequence ID" value="NC_014534.1"/>
</dbReference>
<dbReference type="GO" id="GO:0009982">
    <property type="term" value="F:pseudouridine synthase activity"/>
    <property type="evidence" value="ECO:0007669"/>
    <property type="project" value="InterPro"/>
</dbReference>
<dbReference type="KEGG" id="cyj:Cyan7822_6558"/>
<reference evidence="2" key="1">
    <citation type="journal article" date="2011" name="MBio">
        <title>Novel metabolic attributes of the genus Cyanothece, comprising a group of unicellular nitrogen-fixing Cyanobacteria.</title>
        <authorList>
            <person name="Bandyopadhyay A."/>
            <person name="Elvitigala T."/>
            <person name="Welsh E."/>
            <person name="Stockel J."/>
            <person name="Liberton M."/>
            <person name="Min H."/>
            <person name="Sherman L.A."/>
            <person name="Pakrasi H.B."/>
        </authorList>
    </citation>
    <scope>NUCLEOTIDE SEQUENCE [LARGE SCALE GENOMIC DNA]</scope>
    <source>
        <strain evidence="2">PCC 7822</strain>
        <plasmid evidence="2">Cy782202</plasmid>
    </source>
</reference>
<dbReference type="PANTHER" id="PTHR13326:SF21">
    <property type="entry name" value="PSEUDOURIDYLATE SYNTHASE PUS7L"/>
    <property type="match status" value="1"/>
</dbReference>
<dbReference type="InterPro" id="IPR001656">
    <property type="entry name" value="PsdUridine_synth_TruD"/>
</dbReference>
<dbReference type="EMBL" id="CP002200">
    <property type="protein sequence ID" value="ADN18318.1"/>
    <property type="molecule type" value="Genomic_DNA"/>
</dbReference>
<dbReference type="Proteomes" id="UP000008206">
    <property type="component" value="Plasmid Cy782202"/>
</dbReference>
<dbReference type="PANTHER" id="PTHR13326">
    <property type="entry name" value="TRNA PSEUDOURIDINE SYNTHASE D"/>
    <property type="match status" value="1"/>
</dbReference>
<dbReference type="SUPFAM" id="SSF55120">
    <property type="entry name" value="Pseudouridine synthase"/>
    <property type="match status" value="1"/>
</dbReference>
<dbReference type="GO" id="GO:0001522">
    <property type="term" value="P:pseudouridine synthesis"/>
    <property type="evidence" value="ECO:0007669"/>
    <property type="project" value="InterPro"/>
</dbReference>
<name>E0UMY8_GLOV7</name>
<sequence length="352" mass="40512">MKYTKSIFKVKHTPKDFLVKEVSLFPKLCDREDATYTYIWVEKVGYTTFEVQRIICQYFDLNPKDVSAQGLKDEDGITLQTISVRKHLNQNDVLRFNNQHINRPGICTIKEILGYGKKTVTPKALHGNTFTVTVRSVAVELADKIAETFHLNNDFEFINYYDLQRFGLPGGPYNAHLIGELIIQGNWKSALAEFCCTKNITPELEANLPTNQSEENCRHFFLNQVGYKLVSFFISSYNSNIWNQKVSNFLKELSYLNTKDLPELELGKLQIPTTNITQIPLYLSIDAFQLKEEGNLVTSKKNRLLVVPTKIYCQEPESDEFHPGKVKLSMSFFLPTGSYATMLLKQIECRFR</sequence>
<gene>
    <name evidence="1" type="ordered locus">Cyan7822_6558</name>
</gene>